<keyword evidence="4" id="KW-0433">Leucine-rich repeat</keyword>
<keyword evidence="11" id="KW-1185">Reference proteome</keyword>
<protein>
    <submittedName>
        <fullName evidence="12">Nuclear RNA export factor 1</fullName>
    </submittedName>
</protein>
<dbReference type="SUPFAM" id="SSF52058">
    <property type="entry name" value="L domain-like"/>
    <property type="match status" value="1"/>
</dbReference>
<dbReference type="InterPro" id="IPR015245">
    <property type="entry name" value="Tap_RNA-bd"/>
</dbReference>
<dbReference type="Gene3D" id="1.10.8.10">
    <property type="entry name" value="DNA helicase RuvA subunit, C-terminal domain"/>
    <property type="match status" value="1"/>
</dbReference>
<dbReference type="Gene3D" id="3.80.10.10">
    <property type="entry name" value="Ribonuclease Inhibitor"/>
    <property type="match status" value="1"/>
</dbReference>
<reference evidence="12" key="1">
    <citation type="submission" date="2022-11" db="UniProtKB">
        <authorList>
            <consortium name="WormBaseParasite"/>
        </authorList>
    </citation>
    <scope>IDENTIFICATION</scope>
</reference>
<dbReference type="InterPro" id="IPR018222">
    <property type="entry name" value="Nuclear_transport_factor_2_euk"/>
</dbReference>
<dbReference type="AlphaFoldDB" id="A0A914ZNP7"/>
<sequence>MRYNNSARMAESSEMNKRGGHHKYDAKKMTMRRCIMMDSDLAPRFDEDDEYFPQPGYGEPRYATVQRRGRAVPRDVYRGRGARGAATMIRNYLDNRRERQLQRGVAGAVAAVIMNLVRVPKGASIGKNFILRSIGQYVEDVKPVLLKTDRNDLMFYIEDEETANAIKAISRRIRDPVSNSPITFLVTRASAGIATVSPGERQLIEEALRKRYNPESHALDLSEFGLDELFRTRALHLALTRNNIMMTVVNVIDKYYGDVTALSVKGNRLRFLDFFACLLYRLKNVRMLDLSSNQIEKMSELEKLKGWPVETFFFEDNPICGKFSSADAYLSSVHHVFPAITMLDGIPVQRASADLSELDDEPTIPPLRPSFYGNEERRALIEAFIIEYMAVYDDGDTNNRRNLIHAYDENATFSLSIANLPDANDRKPFQENSTYSIYVKRSHNICCKERWERNRDKIVQKGAMDIVVELRKLPPTKHLMDTFLVDVSLVTNNLMCFAVQGFFRDGIEKVDDGENLKYFCRNFVVISKGEGKVAVVSDMLFISAVFIERLRRCKVMLSNLLKAPVANSPTPSATLNNAMSEMAVTELPSTSGVGQDRSLTLAEMAASGDEHVQQQMVEAFSRESKMKPEWSRKCLMDQNWNYEVAGQAFLAVRDKIPPEAFQ</sequence>
<dbReference type="SMART" id="SM00365">
    <property type="entry name" value="LRR_SD22"/>
    <property type="match status" value="1"/>
</dbReference>
<dbReference type="Gene3D" id="3.10.450.50">
    <property type="match status" value="1"/>
</dbReference>
<feature type="domain" description="TAP-C" evidence="10">
    <location>
        <begin position="611"/>
        <end position="662"/>
    </location>
</feature>
<dbReference type="InterPro" id="IPR009060">
    <property type="entry name" value="UBA-like_sf"/>
</dbReference>
<dbReference type="FunFam" id="1.10.8.10:FF:000018">
    <property type="entry name" value="Nuclear RNA export factor 1"/>
    <property type="match status" value="1"/>
</dbReference>
<dbReference type="InterPro" id="IPR035979">
    <property type="entry name" value="RBD_domain_sf"/>
</dbReference>
<dbReference type="Pfam" id="PF22602">
    <property type="entry name" value="NXF_NTF2"/>
    <property type="match status" value="1"/>
</dbReference>
<evidence type="ECO:0000313" key="11">
    <source>
        <dbReference type="Proteomes" id="UP000887569"/>
    </source>
</evidence>
<dbReference type="InterPro" id="IPR030217">
    <property type="entry name" value="NXF_fam"/>
</dbReference>
<dbReference type="InterPro" id="IPR012677">
    <property type="entry name" value="Nucleotide-bd_a/b_plait_sf"/>
</dbReference>
<dbReference type="CDD" id="cd14342">
    <property type="entry name" value="UBA_TAP-C"/>
    <property type="match status" value="1"/>
</dbReference>
<dbReference type="Pfam" id="PF09162">
    <property type="entry name" value="Tap-RNA_bind"/>
    <property type="match status" value="1"/>
</dbReference>
<dbReference type="InterPro" id="IPR005637">
    <property type="entry name" value="TAP_C_dom"/>
</dbReference>
<organism evidence="11 12">
    <name type="scientific">Parascaris univalens</name>
    <name type="common">Nematode worm</name>
    <dbReference type="NCBI Taxonomy" id="6257"/>
    <lineage>
        <taxon>Eukaryota</taxon>
        <taxon>Metazoa</taxon>
        <taxon>Ecdysozoa</taxon>
        <taxon>Nematoda</taxon>
        <taxon>Chromadorea</taxon>
        <taxon>Rhabditida</taxon>
        <taxon>Spirurina</taxon>
        <taxon>Ascaridomorpha</taxon>
        <taxon>Ascaridoidea</taxon>
        <taxon>Ascarididae</taxon>
        <taxon>Parascaris</taxon>
    </lineage>
</organism>
<evidence type="ECO:0000256" key="7">
    <source>
        <dbReference type="ARBA" id="ARBA00023242"/>
    </source>
</evidence>
<feature type="region of interest" description="Disordered" evidence="8">
    <location>
        <begin position="1"/>
        <end position="24"/>
    </location>
</feature>
<evidence type="ECO:0000259" key="10">
    <source>
        <dbReference type="PROSITE" id="PS51281"/>
    </source>
</evidence>
<evidence type="ECO:0000313" key="12">
    <source>
        <dbReference type="WBParaSite" id="PgB10_g102_t02"/>
    </source>
</evidence>
<feature type="domain" description="NTF2" evidence="9">
    <location>
        <begin position="380"/>
        <end position="542"/>
    </location>
</feature>
<keyword evidence="3" id="KW-0813">Transport</keyword>
<evidence type="ECO:0000259" key="9">
    <source>
        <dbReference type="PROSITE" id="PS50177"/>
    </source>
</evidence>
<dbReference type="InterPro" id="IPR032710">
    <property type="entry name" value="NTF2-like_dom_sf"/>
</dbReference>
<proteinExistence type="inferred from homology"/>
<dbReference type="Pfam" id="PF03943">
    <property type="entry name" value="TAP_C"/>
    <property type="match status" value="1"/>
</dbReference>
<evidence type="ECO:0000256" key="1">
    <source>
        <dbReference type="ARBA" id="ARBA00004642"/>
    </source>
</evidence>
<keyword evidence="6" id="KW-0509">mRNA transport</keyword>
<dbReference type="PANTHER" id="PTHR10662">
    <property type="entry name" value="NUCLEAR RNA EXPORT FACTOR"/>
    <property type="match status" value="1"/>
</dbReference>
<dbReference type="SUPFAM" id="SSF54427">
    <property type="entry name" value="NTF2-like"/>
    <property type="match status" value="1"/>
</dbReference>
<comment type="similarity">
    <text evidence="2">Belongs to the NXF family.</text>
</comment>
<keyword evidence="5" id="KW-0677">Repeat</keyword>
<dbReference type="Pfam" id="PF24048">
    <property type="entry name" value="LRR_NXF1-5"/>
    <property type="match status" value="1"/>
</dbReference>
<evidence type="ECO:0000256" key="4">
    <source>
        <dbReference type="ARBA" id="ARBA00022614"/>
    </source>
</evidence>
<dbReference type="GO" id="GO:0005654">
    <property type="term" value="C:nucleoplasm"/>
    <property type="evidence" value="ECO:0007669"/>
    <property type="project" value="UniProtKB-SubCell"/>
</dbReference>
<dbReference type="Proteomes" id="UP000887569">
    <property type="component" value="Unplaced"/>
</dbReference>
<dbReference type="InterPro" id="IPR057125">
    <property type="entry name" value="NXF1/2/3/5-like_LRR"/>
</dbReference>
<evidence type="ECO:0000256" key="8">
    <source>
        <dbReference type="SAM" id="MobiDB-lite"/>
    </source>
</evidence>
<dbReference type="SUPFAM" id="SSF54928">
    <property type="entry name" value="RNA-binding domain, RBD"/>
    <property type="match status" value="1"/>
</dbReference>
<dbReference type="PROSITE" id="PS51450">
    <property type="entry name" value="LRR"/>
    <property type="match status" value="1"/>
</dbReference>
<dbReference type="PANTHER" id="PTHR10662:SF22">
    <property type="entry name" value="NUCLEAR RNA EXPORT FACTOR 1"/>
    <property type="match status" value="1"/>
</dbReference>
<evidence type="ECO:0000256" key="5">
    <source>
        <dbReference type="ARBA" id="ARBA00022737"/>
    </source>
</evidence>
<dbReference type="InterPro" id="IPR032675">
    <property type="entry name" value="LRR_dom_sf"/>
</dbReference>
<evidence type="ECO:0000256" key="6">
    <source>
        <dbReference type="ARBA" id="ARBA00022816"/>
    </source>
</evidence>
<dbReference type="InterPro" id="IPR001611">
    <property type="entry name" value="Leu-rich_rpt"/>
</dbReference>
<accession>A0A914ZNP7</accession>
<evidence type="ECO:0000256" key="2">
    <source>
        <dbReference type="ARBA" id="ARBA00009285"/>
    </source>
</evidence>
<name>A0A914ZNP7_PARUN</name>
<dbReference type="GO" id="GO:0003723">
    <property type="term" value="F:RNA binding"/>
    <property type="evidence" value="ECO:0007669"/>
    <property type="project" value="InterPro"/>
</dbReference>
<dbReference type="SUPFAM" id="SSF46934">
    <property type="entry name" value="UBA-like"/>
    <property type="match status" value="1"/>
</dbReference>
<dbReference type="PROSITE" id="PS51281">
    <property type="entry name" value="TAP_C"/>
    <property type="match status" value="1"/>
</dbReference>
<dbReference type="GO" id="GO:0016973">
    <property type="term" value="P:poly(A)+ mRNA export from nucleus"/>
    <property type="evidence" value="ECO:0007669"/>
    <property type="project" value="TreeGrafter"/>
</dbReference>
<dbReference type="Gene3D" id="3.30.70.330">
    <property type="match status" value="1"/>
</dbReference>
<dbReference type="SMART" id="SM00804">
    <property type="entry name" value="TAP_C"/>
    <property type="match status" value="1"/>
</dbReference>
<dbReference type="FunFam" id="3.80.10.10:FF:000384">
    <property type="entry name" value="Nuclear RNA export factor 1"/>
    <property type="match status" value="1"/>
</dbReference>
<dbReference type="PROSITE" id="PS50177">
    <property type="entry name" value="NTF2_DOMAIN"/>
    <property type="match status" value="1"/>
</dbReference>
<dbReference type="InterPro" id="IPR002075">
    <property type="entry name" value="NTF2_dom"/>
</dbReference>
<comment type="subcellular location">
    <subcellularLocation>
        <location evidence="1">Nucleus</location>
        <location evidence="1">Nucleoplasm</location>
    </subcellularLocation>
</comment>
<feature type="compositionally biased region" description="Basic and acidic residues" evidence="8">
    <location>
        <begin position="14"/>
        <end position="24"/>
    </location>
</feature>
<keyword evidence="7" id="KW-0539">Nucleus</keyword>
<evidence type="ECO:0000256" key="3">
    <source>
        <dbReference type="ARBA" id="ARBA00022448"/>
    </source>
</evidence>
<dbReference type="WBParaSite" id="PgB10_g102_t02">
    <property type="protein sequence ID" value="PgB10_g102_t02"/>
    <property type="gene ID" value="PgB10_g102"/>
</dbReference>
<dbReference type="GO" id="GO:0005737">
    <property type="term" value="C:cytoplasm"/>
    <property type="evidence" value="ECO:0007669"/>
    <property type="project" value="InterPro"/>
</dbReference>